<proteinExistence type="predicted"/>
<dbReference type="RefSeq" id="WP_150898529.1">
    <property type="nucleotide sequence ID" value="NZ_WAAU01000008.1"/>
</dbReference>
<reference evidence="1 2" key="1">
    <citation type="submission" date="2019-09" db="EMBL/GenBank/DDBJ databases">
        <authorList>
            <person name="Cao W.R."/>
        </authorList>
    </citation>
    <scope>NUCLEOTIDE SEQUENCE [LARGE SCALE GENOMIC DNA]</scope>
    <source>
        <strain evidence="2">a4</strain>
    </source>
</reference>
<keyword evidence="2" id="KW-1185">Reference proteome</keyword>
<comment type="caution">
    <text evidence="1">The sequence shown here is derived from an EMBL/GenBank/DDBJ whole genome shotgun (WGS) entry which is preliminary data.</text>
</comment>
<dbReference type="Proteomes" id="UP000467305">
    <property type="component" value="Unassembled WGS sequence"/>
</dbReference>
<accession>A0A7J5ANZ4</accession>
<dbReference type="GO" id="GO:0008237">
    <property type="term" value="F:metallopeptidase activity"/>
    <property type="evidence" value="ECO:0007669"/>
    <property type="project" value="InterPro"/>
</dbReference>
<dbReference type="InterPro" id="IPR024079">
    <property type="entry name" value="MetalloPept_cat_dom_sf"/>
</dbReference>
<evidence type="ECO:0000313" key="1">
    <source>
        <dbReference type="EMBL" id="KAB1159310.1"/>
    </source>
</evidence>
<dbReference type="SUPFAM" id="SSF55486">
    <property type="entry name" value="Metalloproteases ('zincins'), catalytic domain"/>
    <property type="match status" value="1"/>
</dbReference>
<dbReference type="InterPro" id="IPR024653">
    <property type="entry name" value="Peptidase_M10/M27/M57"/>
</dbReference>
<dbReference type="Pfam" id="PF12388">
    <property type="entry name" value="Peptidase_M57"/>
    <property type="match status" value="1"/>
</dbReference>
<dbReference type="PROSITE" id="PS51257">
    <property type="entry name" value="PROKAR_LIPOPROTEIN"/>
    <property type="match status" value="1"/>
</dbReference>
<evidence type="ECO:0000313" key="2">
    <source>
        <dbReference type="Proteomes" id="UP000467305"/>
    </source>
</evidence>
<gene>
    <name evidence="1" type="ORF">F7018_03085</name>
</gene>
<sequence length="276" mass="30327">MRKMPPGLLSLIAAMVLMVSCNENELQNVQETQTISEEILQKLKDFNINTHDVQLVKRHLPDGTTIDSYLVEGDIYLTYEQIMGFDKITNHLGRNYRTNNLVTPGTTIDIMGYTANNSLGLSSNEQTALTMAVQNYNELNLSITFNLTFGTNFSNKDMVVYVDPFVGGSGGSAGFPSNGNPNKWIEIHGLSNLNLDIIEHVITHEIGHSIGFRHTDWQTRQSCGQNINEGDGGVGAIPIPGTTPGYDPTSLMLACFNSGVTGEFNSNDIIALNYLY</sequence>
<dbReference type="Gene3D" id="3.40.390.10">
    <property type="entry name" value="Collagenase (Catalytic Domain)"/>
    <property type="match status" value="1"/>
</dbReference>
<organism evidence="1 2">
    <name type="scientific">Tenacibaculum aiptasiae</name>
    <dbReference type="NCBI Taxonomy" id="426481"/>
    <lineage>
        <taxon>Bacteria</taxon>
        <taxon>Pseudomonadati</taxon>
        <taxon>Bacteroidota</taxon>
        <taxon>Flavobacteriia</taxon>
        <taxon>Flavobacteriales</taxon>
        <taxon>Flavobacteriaceae</taxon>
        <taxon>Tenacibaculum</taxon>
    </lineage>
</organism>
<protein>
    <submittedName>
        <fullName evidence="1">Peptidase</fullName>
    </submittedName>
</protein>
<dbReference type="EMBL" id="WAAU01000008">
    <property type="protein sequence ID" value="KAB1159310.1"/>
    <property type="molecule type" value="Genomic_DNA"/>
</dbReference>
<dbReference type="AlphaFoldDB" id="A0A7J5ANZ4"/>
<dbReference type="OrthoDB" id="785995at2"/>
<name>A0A7J5ANZ4_9FLAO</name>